<keyword evidence="8" id="KW-0175">Coiled coil</keyword>
<dbReference type="GO" id="GO:0016286">
    <property type="term" value="F:small conductance calcium-activated potassium channel activity"/>
    <property type="evidence" value="ECO:0007669"/>
    <property type="project" value="InterPro"/>
</dbReference>
<protein>
    <recommendedName>
        <fullName evidence="10">Calmodulin-binding domain-containing protein</fullName>
    </recommendedName>
</protein>
<dbReference type="SUPFAM" id="SSF81324">
    <property type="entry name" value="Voltage-gated potassium channels"/>
    <property type="match status" value="1"/>
</dbReference>
<dbReference type="GO" id="GO:0005516">
    <property type="term" value="F:calmodulin binding"/>
    <property type="evidence" value="ECO:0007669"/>
    <property type="project" value="InterPro"/>
</dbReference>
<evidence type="ECO:0000256" key="8">
    <source>
        <dbReference type="SAM" id="Coils"/>
    </source>
</evidence>
<evidence type="ECO:0000313" key="11">
    <source>
        <dbReference type="EMBL" id="CAL5129296.1"/>
    </source>
</evidence>
<feature type="coiled-coil region" evidence="8">
    <location>
        <begin position="576"/>
        <end position="603"/>
    </location>
</feature>
<feature type="transmembrane region" description="Helical" evidence="9">
    <location>
        <begin position="203"/>
        <end position="228"/>
    </location>
</feature>
<dbReference type="GO" id="GO:0016020">
    <property type="term" value="C:membrane"/>
    <property type="evidence" value="ECO:0007669"/>
    <property type="project" value="UniProtKB-SubCell"/>
</dbReference>
<evidence type="ECO:0000256" key="4">
    <source>
        <dbReference type="ARBA" id="ARBA00022989"/>
    </source>
</evidence>
<proteinExistence type="predicted"/>
<feature type="transmembrane region" description="Helical" evidence="9">
    <location>
        <begin position="164"/>
        <end position="183"/>
    </location>
</feature>
<feature type="domain" description="Calmodulin-binding" evidence="10">
    <location>
        <begin position="488"/>
        <end position="564"/>
    </location>
</feature>
<keyword evidence="3 9" id="KW-0812">Transmembrane</keyword>
<keyword evidence="5" id="KW-0406">Ion transport</keyword>
<sequence>MSIINFTGGITTTCGAASVFVRLGQRTLLGKTSCKPRTIFWLPINSDSKAHCNRAREEQPSQTLLNPLGATAPTTTTVARFAPVRQDTDNWSISSASKLEPPSAESTYSPVSLVVPIHGGENKVGKCPDNDKHKYSRRTTERFSKGIGYHLGRRRHLLERRRRMADFALAFGVFGLLAAFMDIELVARSVYSKTSFYSNGVRILISLSTVVLLALIISYHAYDVMVFLCEEYIKDWRISVTRRRVIQVIAELLICSIHPVPGVSLFFDEAPHTTTSTLTKTTSATTPSPIRRPFYAATLHDNLSPYLLCILPMIGRLYLALRVLLLHSKMFNDAGSRSIGAMNKVSFDLRFVLKTLMTVCPARTLLFFIFTLWVILSWTLRACELYSEDPGHRFENPPFGMFTNNISTTCIGEQSEDHLGLLNSAWLISVTFLSIGYGDIVPHTSCGRLVAVTTGLMGSACTALLVAVFSRKLEMSKAEKHVLHFMQANKITKRVKNCAANVLRETWLLYKHAKLMPSFNPNRVRAHQRKFLQAIYSLRTIKVKQRELQDKADSLVDLAKLQTSVLEGVADIALRQDSFQRQLETMEQQLMEIKKLVMQQNNSKETQMSPNC</sequence>
<dbReference type="Gene3D" id="1.10.287.70">
    <property type="match status" value="2"/>
</dbReference>
<dbReference type="PRINTS" id="PR01451">
    <property type="entry name" value="SKCHANNEL"/>
</dbReference>
<dbReference type="Pfam" id="PF07885">
    <property type="entry name" value="Ion_trans_2"/>
    <property type="match status" value="1"/>
</dbReference>
<organism evidence="11 12">
    <name type="scientific">Calicophoron daubneyi</name>
    <name type="common">Rumen fluke</name>
    <name type="synonym">Paramphistomum daubneyi</name>
    <dbReference type="NCBI Taxonomy" id="300641"/>
    <lineage>
        <taxon>Eukaryota</taxon>
        <taxon>Metazoa</taxon>
        <taxon>Spiralia</taxon>
        <taxon>Lophotrochozoa</taxon>
        <taxon>Platyhelminthes</taxon>
        <taxon>Trematoda</taxon>
        <taxon>Digenea</taxon>
        <taxon>Plagiorchiida</taxon>
        <taxon>Pronocephalata</taxon>
        <taxon>Paramphistomoidea</taxon>
        <taxon>Paramphistomidae</taxon>
        <taxon>Calicophoron</taxon>
    </lineage>
</organism>
<evidence type="ECO:0000256" key="3">
    <source>
        <dbReference type="ARBA" id="ARBA00022692"/>
    </source>
</evidence>
<keyword evidence="2" id="KW-0813">Transport</keyword>
<evidence type="ECO:0000256" key="5">
    <source>
        <dbReference type="ARBA" id="ARBA00023065"/>
    </source>
</evidence>
<dbReference type="AlphaFoldDB" id="A0AAV2SYX1"/>
<dbReference type="EMBL" id="CAXLJL010000001">
    <property type="protein sequence ID" value="CAL5129296.1"/>
    <property type="molecule type" value="Genomic_DNA"/>
</dbReference>
<feature type="transmembrane region" description="Helical" evidence="9">
    <location>
        <begin position="351"/>
        <end position="376"/>
    </location>
</feature>
<evidence type="ECO:0000256" key="7">
    <source>
        <dbReference type="ARBA" id="ARBA00023303"/>
    </source>
</evidence>
<gene>
    <name evidence="11" type="ORF">CDAUBV1_LOCUS235</name>
</gene>
<dbReference type="InterPro" id="IPR004178">
    <property type="entry name" value="CaM-bd_dom"/>
</dbReference>
<dbReference type="Pfam" id="PF02888">
    <property type="entry name" value="CaMBD"/>
    <property type="match status" value="1"/>
</dbReference>
<evidence type="ECO:0000256" key="9">
    <source>
        <dbReference type="SAM" id="Phobius"/>
    </source>
</evidence>
<dbReference type="SMART" id="SM01053">
    <property type="entry name" value="CaMBD"/>
    <property type="match status" value="1"/>
</dbReference>
<comment type="subcellular location">
    <subcellularLocation>
        <location evidence="1">Membrane</location>
        <topology evidence="1">Multi-pass membrane protein</topology>
    </subcellularLocation>
</comment>
<evidence type="ECO:0000313" key="12">
    <source>
        <dbReference type="Proteomes" id="UP001497525"/>
    </source>
</evidence>
<accession>A0AAV2SYX1</accession>
<feature type="transmembrane region" description="Helical" evidence="9">
    <location>
        <begin position="303"/>
        <end position="321"/>
    </location>
</feature>
<comment type="caution">
    <text evidence="11">The sequence shown here is derived from an EMBL/GenBank/DDBJ whole genome shotgun (WGS) entry which is preliminary data.</text>
</comment>
<keyword evidence="6 9" id="KW-0472">Membrane</keyword>
<dbReference type="InterPro" id="IPR036122">
    <property type="entry name" value="CaM-bd_dom_sf"/>
</dbReference>
<dbReference type="InterPro" id="IPR013099">
    <property type="entry name" value="K_chnl_dom"/>
</dbReference>
<dbReference type="Proteomes" id="UP001497525">
    <property type="component" value="Unassembled WGS sequence"/>
</dbReference>
<evidence type="ECO:0000259" key="10">
    <source>
        <dbReference type="SMART" id="SM01053"/>
    </source>
</evidence>
<evidence type="ECO:0000256" key="1">
    <source>
        <dbReference type="ARBA" id="ARBA00004141"/>
    </source>
</evidence>
<evidence type="ECO:0000256" key="6">
    <source>
        <dbReference type="ARBA" id="ARBA00023136"/>
    </source>
</evidence>
<dbReference type="PANTHER" id="PTHR10153">
    <property type="entry name" value="SMALL CONDUCTANCE CALCIUM-ACTIVATED POTASSIUM CHANNEL"/>
    <property type="match status" value="1"/>
</dbReference>
<name>A0AAV2SYX1_CALDB</name>
<keyword evidence="7" id="KW-0407">Ion channel</keyword>
<reference evidence="11" key="1">
    <citation type="submission" date="2024-06" db="EMBL/GenBank/DDBJ databases">
        <authorList>
            <person name="Liu X."/>
            <person name="Lenzi L."/>
            <person name="Haldenby T S."/>
            <person name="Uol C."/>
        </authorList>
    </citation>
    <scope>NUCLEOTIDE SEQUENCE</scope>
</reference>
<dbReference type="SUPFAM" id="SSF81327">
    <property type="entry name" value="Small-conductance potassium channel"/>
    <property type="match status" value="1"/>
</dbReference>
<evidence type="ECO:0000256" key="2">
    <source>
        <dbReference type="ARBA" id="ARBA00022448"/>
    </source>
</evidence>
<dbReference type="InterPro" id="IPR015449">
    <property type="entry name" value="K_chnl_Ca-activ_SK"/>
</dbReference>
<dbReference type="Pfam" id="PF03530">
    <property type="entry name" value="SK_channel"/>
    <property type="match status" value="1"/>
</dbReference>
<keyword evidence="4 9" id="KW-1133">Transmembrane helix</keyword>
<feature type="transmembrane region" description="Helical" evidence="9">
    <location>
        <begin position="449"/>
        <end position="470"/>
    </location>
</feature>